<sequence length="100" mass="10689">MDPRGEICTPPPPPRPRRGAVAAPLETAPLLHHETGPASGPPPSRRVLPLEVTNLPLAVDPAVINLREDGYKCRARERQQVADSGAVVEWSQCLRGKSGG</sequence>
<organism evidence="2 3">
    <name type="scientific">Oryza sativa subsp. japonica</name>
    <name type="common">Rice</name>
    <dbReference type="NCBI Taxonomy" id="39947"/>
    <lineage>
        <taxon>Eukaryota</taxon>
        <taxon>Viridiplantae</taxon>
        <taxon>Streptophyta</taxon>
        <taxon>Embryophyta</taxon>
        <taxon>Tracheophyta</taxon>
        <taxon>Spermatophyta</taxon>
        <taxon>Magnoliopsida</taxon>
        <taxon>Liliopsida</taxon>
        <taxon>Poales</taxon>
        <taxon>Poaceae</taxon>
        <taxon>BOP clade</taxon>
        <taxon>Oryzoideae</taxon>
        <taxon>Oryzeae</taxon>
        <taxon>Oryzinae</taxon>
        <taxon>Oryza</taxon>
        <taxon>Oryza sativa</taxon>
    </lineage>
</organism>
<reference evidence="3" key="1">
    <citation type="journal article" date="2005" name="Nature">
        <title>The map-based sequence of the rice genome.</title>
        <authorList>
            <consortium name="International rice genome sequencing project (IRGSP)"/>
            <person name="Matsumoto T."/>
            <person name="Wu J."/>
            <person name="Kanamori H."/>
            <person name="Katayose Y."/>
            <person name="Fujisawa M."/>
            <person name="Namiki N."/>
            <person name="Mizuno H."/>
            <person name="Yamamoto K."/>
            <person name="Antonio B.A."/>
            <person name="Baba T."/>
            <person name="Sakata K."/>
            <person name="Nagamura Y."/>
            <person name="Aoki H."/>
            <person name="Arikawa K."/>
            <person name="Arita K."/>
            <person name="Bito T."/>
            <person name="Chiden Y."/>
            <person name="Fujitsuka N."/>
            <person name="Fukunaka R."/>
            <person name="Hamada M."/>
            <person name="Harada C."/>
            <person name="Hayashi A."/>
            <person name="Hijishita S."/>
            <person name="Honda M."/>
            <person name="Hosokawa S."/>
            <person name="Ichikawa Y."/>
            <person name="Idonuma A."/>
            <person name="Iijima M."/>
            <person name="Ikeda M."/>
            <person name="Ikeno M."/>
            <person name="Ito K."/>
            <person name="Ito S."/>
            <person name="Ito T."/>
            <person name="Ito Y."/>
            <person name="Ito Y."/>
            <person name="Iwabuchi A."/>
            <person name="Kamiya K."/>
            <person name="Karasawa W."/>
            <person name="Kurita K."/>
            <person name="Katagiri S."/>
            <person name="Kikuta A."/>
            <person name="Kobayashi H."/>
            <person name="Kobayashi N."/>
            <person name="Machita K."/>
            <person name="Maehara T."/>
            <person name="Masukawa M."/>
            <person name="Mizubayashi T."/>
            <person name="Mukai Y."/>
            <person name="Nagasaki H."/>
            <person name="Nagata Y."/>
            <person name="Naito S."/>
            <person name="Nakashima M."/>
            <person name="Nakama Y."/>
            <person name="Nakamichi Y."/>
            <person name="Nakamura M."/>
            <person name="Meguro A."/>
            <person name="Negishi M."/>
            <person name="Ohta I."/>
            <person name="Ohta T."/>
            <person name="Okamoto M."/>
            <person name="Ono N."/>
            <person name="Saji S."/>
            <person name="Sakaguchi M."/>
            <person name="Sakai K."/>
            <person name="Shibata M."/>
            <person name="Shimokawa T."/>
            <person name="Song J."/>
            <person name="Takazaki Y."/>
            <person name="Terasawa K."/>
            <person name="Tsugane M."/>
            <person name="Tsuji K."/>
            <person name="Ueda S."/>
            <person name="Waki K."/>
            <person name="Yamagata H."/>
            <person name="Yamamoto M."/>
            <person name="Yamamoto S."/>
            <person name="Yamane H."/>
            <person name="Yoshiki S."/>
            <person name="Yoshihara R."/>
            <person name="Yukawa K."/>
            <person name="Zhong H."/>
            <person name="Yano M."/>
            <person name="Yuan Q."/>
            <person name="Ouyang S."/>
            <person name="Liu J."/>
            <person name="Jones K.M."/>
            <person name="Gansberger K."/>
            <person name="Moffat K."/>
            <person name="Hill J."/>
            <person name="Bera J."/>
            <person name="Fadrosh D."/>
            <person name="Jin S."/>
            <person name="Johri S."/>
            <person name="Kim M."/>
            <person name="Overton L."/>
            <person name="Reardon M."/>
            <person name="Tsitrin T."/>
            <person name="Vuong H."/>
            <person name="Weaver B."/>
            <person name="Ciecko A."/>
            <person name="Tallon L."/>
            <person name="Jackson J."/>
            <person name="Pai G."/>
            <person name="Aken S.V."/>
            <person name="Utterback T."/>
            <person name="Reidmuller S."/>
            <person name="Feldblyum T."/>
            <person name="Hsiao J."/>
            <person name="Zismann V."/>
            <person name="Iobst S."/>
            <person name="de Vazeille A.R."/>
            <person name="Buell C.R."/>
            <person name="Ying K."/>
            <person name="Li Y."/>
            <person name="Lu T."/>
            <person name="Huang Y."/>
            <person name="Zhao Q."/>
            <person name="Feng Q."/>
            <person name="Zhang L."/>
            <person name="Zhu J."/>
            <person name="Weng Q."/>
            <person name="Mu J."/>
            <person name="Lu Y."/>
            <person name="Fan D."/>
            <person name="Liu Y."/>
            <person name="Guan J."/>
            <person name="Zhang Y."/>
            <person name="Yu S."/>
            <person name="Liu X."/>
            <person name="Zhang Y."/>
            <person name="Hong G."/>
            <person name="Han B."/>
            <person name="Choisne N."/>
            <person name="Demange N."/>
            <person name="Orjeda G."/>
            <person name="Samain S."/>
            <person name="Cattolico L."/>
            <person name="Pelletier E."/>
            <person name="Couloux A."/>
            <person name="Segurens B."/>
            <person name="Wincker P."/>
            <person name="D'Hont A."/>
            <person name="Scarpelli C."/>
            <person name="Weissenbach J."/>
            <person name="Salanoubat M."/>
            <person name="Quetier F."/>
            <person name="Yu Y."/>
            <person name="Kim H.R."/>
            <person name="Rambo T."/>
            <person name="Currie J."/>
            <person name="Collura K."/>
            <person name="Luo M."/>
            <person name="Yang T."/>
            <person name="Ammiraju J.S.S."/>
            <person name="Engler F."/>
            <person name="Soderlund C."/>
            <person name="Wing R.A."/>
            <person name="Palmer L.E."/>
            <person name="de la Bastide M."/>
            <person name="Spiegel L."/>
            <person name="Nascimento L."/>
            <person name="Zutavern T."/>
            <person name="O'Shaughnessy A."/>
            <person name="Dike S."/>
            <person name="Dedhia N."/>
            <person name="Preston R."/>
            <person name="Balija V."/>
            <person name="McCombie W.R."/>
            <person name="Chow T."/>
            <person name="Chen H."/>
            <person name="Chung M."/>
            <person name="Chen C."/>
            <person name="Shaw J."/>
            <person name="Wu H."/>
            <person name="Hsiao K."/>
            <person name="Chao Y."/>
            <person name="Chu M."/>
            <person name="Cheng C."/>
            <person name="Hour A."/>
            <person name="Lee P."/>
            <person name="Lin S."/>
            <person name="Lin Y."/>
            <person name="Liou J."/>
            <person name="Liu S."/>
            <person name="Hsing Y."/>
            <person name="Raghuvanshi S."/>
            <person name="Mohanty A."/>
            <person name="Bharti A.K."/>
            <person name="Gaur A."/>
            <person name="Gupta V."/>
            <person name="Kumar D."/>
            <person name="Ravi V."/>
            <person name="Vij S."/>
            <person name="Kapur A."/>
            <person name="Khurana P."/>
            <person name="Khurana P."/>
            <person name="Khurana J.P."/>
            <person name="Tyagi A.K."/>
            <person name="Gaikwad K."/>
            <person name="Singh A."/>
            <person name="Dalal V."/>
            <person name="Srivastava S."/>
            <person name="Dixit A."/>
            <person name="Pal A.K."/>
            <person name="Ghazi I.A."/>
            <person name="Yadav M."/>
            <person name="Pandit A."/>
            <person name="Bhargava A."/>
            <person name="Sureshbabu K."/>
            <person name="Batra K."/>
            <person name="Sharma T.R."/>
            <person name="Mohapatra T."/>
            <person name="Singh N.K."/>
            <person name="Messing J."/>
            <person name="Nelson A.B."/>
            <person name="Fuks G."/>
            <person name="Kavchok S."/>
            <person name="Keizer G."/>
            <person name="Linton E."/>
            <person name="Llaca V."/>
            <person name="Song R."/>
            <person name="Tanyolac B."/>
            <person name="Young S."/>
            <person name="Ho-Il K."/>
            <person name="Hahn J.H."/>
            <person name="Sangsakoo G."/>
            <person name="Vanavichit A."/>
            <person name="de Mattos Luiz.A.T."/>
            <person name="Zimmer P.D."/>
            <person name="Malone G."/>
            <person name="Dellagostin O."/>
            <person name="de Oliveira A.C."/>
            <person name="Bevan M."/>
            <person name="Bancroft I."/>
            <person name="Minx P."/>
            <person name="Cordum H."/>
            <person name="Wilson R."/>
            <person name="Cheng Z."/>
            <person name="Jin W."/>
            <person name="Jiang J."/>
            <person name="Leong S.A."/>
            <person name="Iwama H."/>
            <person name="Gojobori T."/>
            <person name="Itoh T."/>
            <person name="Niimura Y."/>
            <person name="Fujii Y."/>
            <person name="Habara T."/>
            <person name="Sakai H."/>
            <person name="Sato Y."/>
            <person name="Wilson G."/>
            <person name="Kumar K."/>
            <person name="McCouch S."/>
            <person name="Juretic N."/>
            <person name="Hoen D."/>
            <person name="Wright S."/>
            <person name="Bruskiewich R."/>
            <person name="Bureau T."/>
            <person name="Miyao A."/>
            <person name="Hirochika H."/>
            <person name="Nishikawa T."/>
            <person name="Kadowaki K."/>
            <person name="Sugiura M."/>
            <person name="Burr B."/>
            <person name="Sasaki T."/>
        </authorList>
    </citation>
    <scope>NUCLEOTIDE SEQUENCE [LARGE SCALE GENOMIC DNA]</scope>
    <source>
        <strain evidence="3">cv. Nipponbare</strain>
    </source>
</reference>
<evidence type="ECO:0000313" key="2">
    <source>
        <dbReference type="EMBL" id="BAS85216.1"/>
    </source>
</evidence>
<proteinExistence type="predicted"/>
<keyword evidence="3" id="KW-1185">Reference proteome</keyword>
<protein>
    <submittedName>
        <fullName evidence="2">Os03g0604301 protein</fullName>
    </submittedName>
</protein>
<dbReference type="EMBL" id="AP014959">
    <property type="protein sequence ID" value="BAS85216.1"/>
    <property type="molecule type" value="Genomic_DNA"/>
</dbReference>
<evidence type="ECO:0000313" key="3">
    <source>
        <dbReference type="Proteomes" id="UP000059680"/>
    </source>
</evidence>
<accession>A0A0P0W099</accession>
<dbReference type="AlphaFoldDB" id="A0A0P0W099"/>
<reference evidence="2 3" key="2">
    <citation type="journal article" date="2013" name="Plant Cell Physiol.">
        <title>Rice Annotation Project Database (RAP-DB): an integrative and interactive database for rice genomics.</title>
        <authorList>
            <person name="Sakai H."/>
            <person name="Lee S.S."/>
            <person name="Tanaka T."/>
            <person name="Numa H."/>
            <person name="Kim J."/>
            <person name="Kawahara Y."/>
            <person name="Wakimoto H."/>
            <person name="Yang C.C."/>
            <person name="Iwamoto M."/>
            <person name="Abe T."/>
            <person name="Yamada Y."/>
            <person name="Muto A."/>
            <person name="Inokuchi H."/>
            <person name="Ikemura T."/>
            <person name="Matsumoto T."/>
            <person name="Sasaki T."/>
            <person name="Itoh T."/>
        </authorList>
    </citation>
    <scope>NUCLEOTIDE SEQUENCE [LARGE SCALE GENOMIC DNA]</scope>
    <source>
        <strain evidence="3">cv. Nipponbare</strain>
    </source>
</reference>
<feature type="region of interest" description="Disordered" evidence="1">
    <location>
        <begin position="1"/>
        <end position="44"/>
    </location>
</feature>
<dbReference type="InParanoid" id="A0A0P0W099"/>
<evidence type="ECO:0000256" key="1">
    <source>
        <dbReference type="SAM" id="MobiDB-lite"/>
    </source>
</evidence>
<reference evidence="2 3" key="3">
    <citation type="journal article" date="2013" name="Rice">
        <title>Improvement of the Oryza sativa Nipponbare reference genome using next generation sequence and optical map data.</title>
        <authorList>
            <person name="Kawahara Y."/>
            <person name="de la Bastide M."/>
            <person name="Hamilton J.P."/>
            <person name="Kanamori H."/>
            <person name="McCombie W.R."/>
            <person name="Ouyang S."/>
            <person name="Schwartz D.C."/>
            <person name="Tanaka T."/>
            <person name="Wu J."/>
            <person name="Zhou S."/>
            <person name="Childs K.L."/>
            <person name="Davidson R.M."/>
            <person name="Lin H."/>
            <person name="Quesada-Ocampo L."/>
            <person name="Vaillancourt B."/>
            <person name="Sakai H."/>
            <person name="Lee S.S."/>
            <person name="Kim J."/>
            <person name="Numa H."/>
            <person name="Itoh T."/>
            <person name="Buell C.R."/>
            <person name="Matsumoto T."/>
        </authorList>
    </citation>
    <scope>NUCLEOTIDE SEQUENCE [LARGE SCALE GENOMIC DNA]</scope>
    <source>
        <strain evidence="3">cv. Nipponbare</strain>
    </source>
</reference>
<dbReference type="Proteomes" id="UP000059680">
    <property type="component" value="Chromosome 3"/>
</dbReference>
<dbReference type="PaxDb" id="39947-A0A0P0W099"/>
<gene>
    <name evidence="2" type="ordered locus">Os03g0604301</name>
    <name evidence="2" type="ORF">OSNPB_030604301</name>
</gene>
<name>A0A0P0W099_ORYSJ</name>